<gene>
    <name evidence="1" type="ORF">AMELA_G00038070</name>
</gene>
<dbReference type="PANTHER" id="PTHR23053:SF0">
    <property type="entry name" value="HYDROCEPHALUS-INDUCING PROTEIN HOMOLOG"/>
    <property type="match status" value="1"/>
</dbReference>
<dbReference type="GO" id="GO:0005930">
    <property type="term" value="C:axoneme"/>
    <property type="evidence" value="ECO:0007669"/>
    <property type="project" value="TreeGrafter"/>
</dbReference>
<sequence>MMLTSKIQVSHSALQSLPLKMPEGVKTKVAQRNPKLVKQEDKARKIPRLVKVVEDDPVCNNVAPGMASTFTVLFTPQKNKDYIHRVIFMTEREKFKVPIRAIGPRAILDFPDELHFSLCPVKCLSQKTLLVRNIGKAHFL</sequence>
<dbReference type="PANTHER" id="PTHR23053">
    <property type="entry name" value="DLEC1 DELETED IN LUNG AND ESOPHAGEAL CANCER 1"/>
    <property type="match status" value="1"/>
</dbReference>
<proteinExistence type="predicted"/>
<dbReference type="InterPro" id="IPR033305">
    <property type="entry name" value="Hydin-like"/>
</dbReference>
<protein>
    <recommendedName>
        <fullName evidence="3">MSP domain-containing protein</fullName>
    </recommendedName>
</protein>
<dbReference type="EMBL" id="JAAGNN010000003">
    <property type="protein sequence ID" value="KAF4091546.1"/>
    <property type="molecule type" value="Genomic_DNA"/>
</dbReference>
<dbReference type="GO" id="GO:1904158">
    <property type="term" value="P:axonemal central apparatus assembly"/>
    <property type="evidence" value="ECO:0007669"/>
    <property type="project" value="TreeGrafter"/>
</dbReference>
<reference evidence="1 2" key="1">
    <citation type="submission" date="2020-02" db="EMBL/GenBank/DDBJ databases">
        <title>A chromosome-scale genome assembly of the black bullhead catfish (Ameiurus melas).</title>
        <authorList>
            <person name="Wen M."/>
            <person name="Zham M."/>
            <person name="Cabau C."/>
            <person name="Klopp C."/>
            <person name="Donnadieu C."/>
            <person name="Roques C."/>
            <person name="Bouchez O."/>
            <person name="Lampietro C."/>
            <person name="Jouanno E."/>
            <person name="Herpin A."/>
            <person name="Louis A."/>
            <person name="Berthelot C."/>
            <person name="Parey E."/>
            <person name="Roest-Crollius H."/>
            <person name="Braasch I."/>
            <person name="Postlethwait J."/>
            <person name="Robinson-Rechavi M."/>
            <person name="Echchiki A."/>
            <person name="Begum T."/>
            <person name="Montfort J."/>
            <person name="Schartl M."/>
            <person name="Bobe J."/>
            <person name="Guiguen Y."/>
        </authorList>
    </citation>
    <scope>NUCLEOTIDE SEQUENCE [LARGE SCALE GENOMIC DNA]</scope>
    <source>
        <strain evidence="1">M_S1</strain>
        <tissue evidence="1">Blood</tissue>
    </source>
</reference>
<dbReference type="GO" id="GO:0003341">
    <property type="term" value="P:cilium movement"/>
    <property type="evidence" value="ECO:0007669"/>
    <property type="project" value="TreeGrafter"/>
</dbReference>
<name>A0A7J6B9C5_AMEME</name>
<evidence type="ECO:0000313" key="2">
    <source>
        <dbReference type="Proteomes" id="UP000593565"/>
    </source>
</evidence>
<comment type="caution">
    <text evidence="1">The sequence shown here is derived from an EMBL/GenBank/DDBJ whole genome shotgun (WGS) entry which is preliminary data.</text>
</comment>
<keyword evidence="2" id="KW-1185">Reference proteome</keyword>
<organism evidence="1 2">
    <name type="scientific">Ameiurus melas</name>
    <name type="common">Black bullhead</name>
    <name type="synonym">Silurus melas</name>
    <dbReference type="NCBI Taxonomy" id="219545"/>
    <lineage>
        <taxon>Eukaryota</taxon>
        <taxon>Metazoa</taxon>
        <taxon>Chordata</taxon>
        <taxon>Craniata</taxon>
        <taxon>Vertebrata</taxon>
        <taxon>Euteleostomi</taxon>
        <taxon>Actinopterygii</taxon>
        <taxon>Neopterygii</taxon>
        <taxon>Teleostei</taxon>
        <taxon>Ostariophysi</taxon>
        <taxon>Siluriformes</taxon>
        <taxon>Ictaluridae</taxon>
        <taxon>Ameiurus</taxon>
    </lineage>
</organism>
<evidence type="ECO:0008006" key="3">
    <source>
        <dbReference type="Google" id="ProtNLM"/>
    </source>
</evidence>
<dbReference type="Proteomes" id="UP000593565">
    <property type="component" value="Unassembled WGS sequence"/>
</dbReference>
<evidence type="ECO:0000313" key="1">
    <source>
        <dbReference type="EMBL" id="KAF4091546.1"/>
    </source>
</evidence>
<accession>A0A7J6B9C5</accession>
<dbReference type="AlphaFoldDB" id="A0A7J6B9C5"/>